<feature type="transmembrane region" description="Helical" evidence="1">
    <location>
        <begin position="232"/>
        <end position="251"/>
    </location>
</feature>
<evidence type="ECO:0000313" key="3">
    <source>
        <dbReference type="Proteomes" id="UP001589776"/>
    </source>
</evidence>
<feature type="transmembrane region" description="Helical" evidence="1">
    <location>
        <begin position="194"/>
        <end position="212"/>
    </location>
</feature>
<accession>A0ABV6DTJ9</accession>
<feature type="transmembrane region" description="Helical" evidence="1">
    <location>
        <begin position="290"/>
        <end position="310"/>
    </location>
</feature>
<keyword evidence="1" id="KW-1133">Transmembrane helix</keyword>
<reference evidence="2 3" key="1">
    <citation type="submission" date="2024-09" db="EMBL/GenBank/DDBJ databases">
        <authorList>
            <person name="Sun Q."/>
            <person name="Mori K."/>
        </authorList>
    </citation>
    <scope>NUCLEOTIDE SEQUENCE [LARGE SCALE GENOMIC DNA]</scope>
    <source>
        <strain evidence="2 3">CCM 7759</strain>
    </source>
</reference>
<keyword evidence="3" id="KW-1185">Reference proteome</keyword>
<dbReference type="RefSeq" id="WP_377473697.1">
    <property type="nucleotide sequence ID" value="NZ_JBHLWN010000107.1"/>
</dbReference>
<keyword evidence="1" id="KW-0812">Transmembrane</keyword>
<evidence type="ECO:0000313" key="2">
    <source>
        <dbReference type="EMBL" id="MFC0215979.1"/>
    </source>
</evidence>
<name>A0ABV6DTJ9_9BACL</name>
<feature type="transmembrane region" description="Helical" evidence="1">
    <location>
        <begin position="258"/>
        <end position="278"/>
    </location>
</feature>
<proteinExistence type="predicted"/>
<organism evidence="2 3">
    <name type="scientific">Paenibacillus chartarius</name>
    <dbReference type="NCBI Taxonomy" id="747481"/>
    <lineage>
        <taxon>Bacteria</taxon>
        <taxon>Bacillati</taxon>
        <taxon>Bacillota</taxon>
        <taxon>Bacilli</taxon>
        <taxon>Bacillales</taxon>
        <taxon>Paenibacillaceae</taxon>
        <taxon>Paenibacillus</taxon>
    </lineage>
</organism>
<gene>
    <name evidence="2" type="ORF">ACFFK0_26625</name>
</gene>
<dbReference type="Proteomes" id="UP001589776">
    <property type="component" value="Unassembled WGS sequence"/>
</dbReference>
<feature type="transmembrane region" description="Helical" evidence="1">
    <location>
        <begin position="331"/>
        <end position="357"/>
    </location>
</feature>
<comment type="caution">
    <text evidence="2">The sequence shown here is derived from an EMBL/GenBank/DDBJ whole genome shotgun (WGS) entry which is preliminary data.</text>
</comment>
<evidence type="ECO:0000256" key="1">
    <source>
        <dbReference type="SAM" id="Phobius"/>
    </source>
</evidence>
<protein>
    <submittedName>
        <fullName evidence="2">Uncharacterized protein</fullName>
    </submittedName>
</protein>
<dbReference type="EMBL" id="JBHLWN010000107">
    <property type="protein sequence ID" value="MFC0215979.1"/>
    <property type="molecule type" value="Genomic_DNA"/>
</dbReference>
<sequence>MREDDIRRMYQNQRRLDPDFFHLDRSLRQTIEAGGDPVKKIWVHYLIAGLKNDLSASADGFLLHAETKEKLAYLVELLPIWINTLLNKTYGKEYFMSNRFGEKPILGDIKQEYRLLLSGNGSERCHMKFEHDGLIPLIKKMIKAKPKSQEPEVIANIELLEQIIHQMVGNHVMGKYMIEVIFSIYYRALSLSRAWLFVFALLLACVSFFHLWPTYHGLQDAQPSPATVVFSNLAFVILAAAVLMLVVMYRYVGPLVKYFLYIRLVMTIMAGNLLLLFADEYWRFFYSSSHIRLACLIALLGLCVYINLIYFEQASRRLHVHRERKRRWRDLIGAPVGFLLIAWVPSFIVTCLTQLFVFPSLYSSAVRTVTDLGMQPLIQPHDIILLHETVYVAPLVLFYQSLLIGFVGILVQGFLDEKSMMEPI</sequence>
<keyword evidence="1" id="KW-0472">Membrane</keyword>
<feature type="transmembrane region" description="Helical" evidence="1">
    <location>
        <begin position="391"/>
        <end position="415"/>
    </location>
</feature>